<evidence type="ECO:0000313" key="4">
    <source>
        <dbReference type="EMBL" id="CAF5058683.1"/>
    </source>
</evidence>
<dbReference type="EMBL" id="CAJOBH010109019">
    <property type="protein sequence ID" value="CAF4651940.1"/>
    <property type="molecule type" value="Genomic_DNA"/>
</dbReference>
<proteinExistence type="predicted"/>
<dbReference type="AlphaFoldDB" id="A0A8S2ZTG8"/>
<accession>A0A8S2ZTG8</accession>
<sequence length="72" mass="8154">MNNNDRNNSITKSASSNSLNEQIGFETLPLTSTKNPEVIKPTHIKTNRRKSIMPTPHRTKDTQEPDKIINLP</sequence>
<evidence type="ECO:0000256" key="1">
    <source>
        <dbReference type="SAM" id="MobiDB-lite"/>
    </source>
</evidence>
<feature type="compositionally biased region" description="Basic and acidic residues" evidence="1">
    <location>
        <begin position="58"/>
        <end position="72"/>
    </location>
</feature>
<dbReference type="Proteomes" id="UP000676336">
    <property type="component" value="Unassembled WGS sequence"/>
</dbReference>
<dbReference type="EMBL" id="CAJOBJ010174747">
    <property type="protein sequence ID" value="CAF4896450.1"/>
    <property type="molecule type" value="Genomic_DNA"/>
</dbReference>
<feature type="non-terminal residue" evidence="2">
    <location>
        <position position="72"/>
    </location>
</feature>
<feature type="compositionally biased region" description="Basic residues" evidence="1">
    <location>
        <begin position="42"/>
        <end position="51"/>
    </location>
</feature>
<gene>
    <name evidence="2" type="ORF">BYL167_LOCUS42208</name>
    <name evidence="3" type="ORF">GIL414_LOCUS51600</name>
    <name evidence="4" type="ORF">SMN809_LOCUS59627</name>
</gene>
<name>A0A8S2ZTG8_9BILA</name>
<comment type="caution">
    <text evidence="2">The sequence shown here is derived from an EMBL/GenBank/DDBJ whole genome shotgun (WGS) entry which is preliminary data.</text>
</comment>
<dbReference type="Proteomes" id="UP000681720">
    <property type="component" value="Unassembled WGS sequence"/>
</dbReference>
<dbReference type="Proteomes" id="UP000681967">
    <property type="component" value="Unassembled WGS sequence"/>
</dbReference>
<organism evidence="2 5">
    <name type="scientific">Rotaria magnacalcarata</name>
    <dbReference type="NCBI Taxonomy" id="392030"/>
    <lineage>
        <taxon>Eukaryota</taxon>
        <taxon>Metazoa</taxon>
        <taxon>Spiralia</taxon>
        <taxon>Gnathifera</taxon>
        <taxon>Rotifera</taxon>
        <taxon>Eurotatoria</taxon>
        <taxon>Bdelloidea</taxon>
        <taxon>Philodinida</taxon>
        <taxon>Philodinidae</taxon>
        <taxon>Rotaria</taxon>
    </lineage>
</organism>
<evidence type="ECO:0000313" key="3">
    <source>
        <dbReference type="EMBL" id="CAF4896450.1"/>
    </source>
</evidence>
<protein>
    <submittedName>
        <fullName evidence="2">Uncharacterized protein</fullName>
    </submittedName>
</protein>
<dbReference type="EMBL" id="CAJOBI010228399">
    <property type="protein sequence ID" value="CAF5058683.1"/>
    <property type="molecule type" value="Genomic_DNA"/>
</dbReference>
<evidence type="ECO:0000313" key="2">
    <source>
        <dbReference type="EMBL" id="CAF4651940.1"/>
    </source>
</evidence>
<feature type="compositionally biased region" description="Polar residues" evidence="1">
    <location>
        <begin position="1"/>
        <end position="21"/>
    </location>
</feature>
<feature type="region of interest" description="Disordered" evidence="1">
    <location>
        <begin position="1"/>
        <end position="72"/>
    </location>
</feature>
<evidence type="ECO:0000313" key="5">
    <source>
        <dbReference type="Proteomes" id="UP000681967"/>
    </source>
</evidence>
<reference evidence="2" key="1">
    <citation type="submission" date="2021-02" db="EMBL/GenBank/DDBJ databases">
        <authorList>
            <person name="Nowell W R."/>
        </authorList>
    </citation>
    <scope>NUCLEOTIDE SEQUENCE</scope>
</reference>